<keyword evidence="2" id="KW-1185">Reference proteome</keyword>
<organism evidence="1 2">
    <name type="scientific">Solanum commersonii</name>
    <name type="common">Commerson's wild potato</name>
    <name type="synonym">Commerson's nightshade</name>
    <dbReference type="NCBI Taxonomy" id="4109"/>
    <lineage>
        <taxon>Eukaryota</taxon>
        <taxon>Viridiplantae</taxon>
        <taxon>Streptophyta</taxon>
        <taxon>Embryophyta</taxon>
        <taxon>Tracheophyta</taxon>
        <taxon>Spermatophyta</taxon>
        <taxon>Magnoliopsida</taxon>
        <taxon>eudicotyledons</taxon>
        <taxon>Gunneridae</taxon>
        <taxon>Pentapetalae</taxon>
        <taxon>asterids</taxon>
        <taxon>lamiids</taxon>
        <taxon>Solanales</taxon>
        <taxon>Solanaceae</taxon>
        <taxon>Solanoideae</taxon>
        <taxon>Solaneae</taxon>
        <taxon>Solanum</taxon>
    </lineage>
</organism>
<name>A0A9J6B7J7_SOLCO</name>
<gene>
    <name evidence="1" type="ORF">H5410_004116</name>
</gene>
<evidence type="ECO:0000313" key="2">
    <source>
        <dbReference type="Proteomes" id="UP000824120"/>
    </source>
</evidence>
<dbReference type="EMBL" id="JACXVP010000001">
    <property type="protein sequence ID" value="KAG5632399.1"/>
    <property type="molecule type" value="Genomic_DNA"/>
</dbReference>
<evidence type="ECO:0000313" key="1">
    <source>
        <dbReference type="EMBL" id="KAG5632399.1"/>
    </source>
</evidence>
<reference evidence="1 2" key="1">
    <citation type="submission" date="2020-09" db="EMBL/GenBank/DDBJ databases">
        <title>De no assembly of potato wild relative species, Solanum commersonii.</title>
        <authorList>
            <person name="Cho K."/>
        </authorList>
    </citation>
    <scope>NUCLEOTIDE SEQUENCE [LARGE SCALE GENOMIC DNA]</scope>
    <source>
        <strain evidence="1">LZ3.2</strain>
        <tissue evidence="1">Leaf</tissue>
    </source>
</reference>
<dbReference type="AlphaFoldDB" id="A0A9J6B7J7"/>
<dbReference type="Proteomes" id="UP000824120">
    <property type="component" value="Chromosome 1"/>
</dbReference>
<dbReference type="OrthoDB" id="1305792at2759"/>
<accession>A0A9J6B7J7</accession>
<sequence>MRKSPSFRCGFSYLNYPFICTTGNIKTGPRMAKVRVEVDLLKPRLNEVWVGLEHEGSPLIGFTQKV</sequence>
<comment type="caution">
    <text evidence="1">The sequence shown here is derived from an EMBL/GenBank/DDBJ whole genome shotgun (WGS) entry which is preliminary data.</text>
</comment>
<protein>
    <submittedName>
        <fullName evidence="1">Uncharacterized protein</fullName>
    </submittedName>
</protein>
<proteinExistence type="predicted"/>